<dbReference type="Proteomes" id="UP000049222">
    <property type="component" value="Unassembled WGS sequence"/>
</dbReference>
<dbReference type="InterPro" id="IPR041468">
    <property type="entry name" value="HTH_ParB/Spo0J"/>
</dbReference>
<evidence type="ECO:0000259" key="6">
    <source>
        <dbReference type="SMART" id="SM00470"/>
    </source>
</evidence>
<name>A0A0M6YFN5_9RHOB</name>
<feature type="region of interest" description="Disordered" evidence="5">
    <location>
        <begin position="221"/>
        <end position="249"/>
    </location>
</feature>
<dbReference type="InterPro" id="IPR036086">
    <property type="entry name" value="ParB/Sulfiredoxin_sf"/>
</dbReference>
<protein>
    <submittedName>
        <fullName evidence="7">Chromosome-partitioning protein ParB</fullName>
    </submittedName>
</protein>
<evidence type="ECO:0000256" key="1">
    <source>
        <dbReference type="ARBA" id="ARBA00006295"/>
    </source>
</evidence>
<dbReference type="FunFam" id="3.90.1530.30:FF:000001">
    <property type="entry name" value="Chromosome partitioning protein ParB"/>
    <property type="match status" value="1"/>
</dbReference>
<dbReference type="STRING" id="420998.JDO7802_01193"/>
<evidence type="ECO:0000313" key="7">
    <source>
        <dbReference type="EMBL" id="CTQ49182.1"/>
    </source>
</evidence>
<sequence>MSDAPPKRAMRRGLSALMADVGVSPTDLGTSVAPDQQIPIERIRPNPDQPRRTFNEDDLSDLAASISQKGIIQPLIVRPDPGMPGQYQIVAGERRWRAAQRAGLHEVPVVHRELDDTEVLEIAIIENIQRADLNAIEEALGFRQLMDRFGHTQEQLSTVLGKSRSHVANLMRLLKLPDAVQEMLRQGTLSAGHARALINAPDPVSLAKRVVSAGLSVRETERLAKSASDPTSTKTASPRSSKGEKDADTRALEGDLTAALGMLVLIDHAPNGEGGQVSVRYKSLDDLDRLCQALSSGR</sequence>
<reference evidence="7 8" key="1">
    <citation type="submission" date="2015-07" db="EMBL/GenBank/DDBJ databases">
        <authorList>
            <person name="Noorani M."/>
        </authorList>
    </citation>
    <scope>NUCLEOTIDE SEQUENCE [LARGE SCALE GENOMIC DNA]</scope>
    <source>
        <strain evidence="7 8">CECT 7802</strain>
    </source>
</reference>
<comment type="similarity">
    <text evidence="1">Belongs to the ParB family.</text>
</comment>
<organism evidence="7 8">
    <name type="scientific">Jannaschia donghaensis</name>
    <dbReference type="NCBI Taxonomy" id="420998"/>
    <lineage>
        <taxon>Bacteria</taxon>
        <taxon>Pseudomonadati</taxon>
        <taxon>Pseudomonadota</taxon>
        <taxon>Alphaproteobacteria</taxon>
        <taxon>Rhodobacterales</taxon>
        <taxon>Roseobacteraceae</taxon>
        <taxon>Jannaschia</taxon>
    </lineage>
</organism>
<evidence type="ECO:0000313" key="8">
    <source>
        <dbReference type="Proteomes" id="UP000049222"/>
    </source>
</evidence>
<dbReference type="EMBL" id="CXSU01000011">
    <property type="protein sequence ID" value="CTQ49182.1"/>
    <property type="molecule type" value="Genomic_DNA"/>
</dbReference>
<dbReference type="Pfam" id="PF17762">
    <property type="entry name" value="HTH_ParB"/>
    <property type="match status" value="1"/>
</dbReference>
<evidence type="ECO:0000256" key="3">
    <source>
        <dbReference type="ARBA" id="ARBA00023125"/>
    </source>
</evidence>
<comment type="function">
    <text evidence="4">Involved in chromosome partition. Localize to both poles of the predivisional cell following completion of DNA replication. Binds to the DNA origin of replication.</text>
</comment>
<dbReference type="Pfam" id="PF02195">
    <property type="entry name" value="ParB_N"/>
    <property type="match status" value="1"/>
</dbReference>
<dbReference type="InterPro" id="IPR003115">
    <property type="entry name" value="ParB_N"/>
</dbReference>
<feature type="compositionally biased region" description="Polar residues" evidence="5">
    <location>
        <begin position="228"/>
        <end position="240"/>
    </location>
</feature>
<keyword evidence="3" id="KW-0238">DNA-binding</keyword>
<evidence type="ECO:0000256" key="4">
    <source>
        <dbReference type="ARBA" id="ARBA00025472"/>
    </source>
</evidence>
<dbReference type="PANTHER" id="PTHR33375">
    <property type="entry name" value="CHROMOSOME-PARTITIONING PROTEIN PARB-RELATED"/>
    <property type="match status" value="1"/>
</dbReference>
<dbReference type="InterPro" id="IPR057240">
    <property type="entry name" value="ParB_dimer_C"/>
</dbReference>
<dbReference type="OrthoDB" id="9802051at2"/>
<evidence type="ECO:0000256" key="5">
    <source>
        <dbReference type="SAM" id="MobiDB-lite"/>
    </source>
</evidence>
<dbReference type="NCBIfam" id="TIGR00180">
    <property type="entry name" value="parB_part"/>
    <property type="match status" value="1"/>
</dbReference>
<dbReference type="SMART" id="SM00470">
    <property type="entry name" value="ParB"/>
    <property type="match status" value="1"/>
</dbReference>
<dbReference type="SUPFAM" id="SSF110849">
    <property type="entry name" value="ParB/Sulfiredoxin"/>
    <property type="match status" value="1"/>
</dbReference>
<keyword evidence="8" id="KW-1185">Reference proteome</keyword>
<keyword evidence="2" id="KW-0159">Chromosome partition</keyword>
<dbReference type="InterPro" id="IPR050336">
    <property type="entry name" value="Chromosome_partition/occlusion"/>
</dbReference>
<gene>
    <name evidence="7" type="primary">parB_1</name>
    <name evidence="7" type="ORF">JDO7802_01193</name>
</gene>
<dbReference type="CDD" id="cd16393">
    <property type="entry name" value="SPO0J_N"/>
    <property type="match status" value="1"/>
</dbReference>
<dbReference type="FunFam" id="1.10.10.2830:FF:000001">
    <property type="entry name" value="Chromosome partitioning protein ParB"/>
    <property type="match status" value="1"/>
</dbReference>
<dbReference type="Gene3D" id="1.10.10.2830">
    <property type="match status" value="1"/>
</dbReference>
<dbReference type="GO" id="GO:0003677">
    <property type="term" value="F:DNA binding"/>
    <property type="evidence" value="ECO:0007669"/>
    <property type="project" value="UniProtKB-KW"/>
</dbReference>
<dbReference type="RefSeq" id="WP_055083599.1">
    <property type="nucleotide sequence ID" value="NZ_CXSU01000011.1"/>
</dbReference>
<dbReference type="AlphaFoldDB" id="A0A0M6YFN5"/>
<dbReference type="PANTHER" id="PTHR33375:SF1">
    <property type="entry name" value="CHROMOSOME-PARTITIONING PROTEIN PARB-RELATED"/>
    <property type="match status" value="1"/>
</dbReference>
<proteinExistence type="inferred from homology"/>
<dbReference type="SUPFAM" id="SSF109709">
    <property type="entry name" value="KorB DNA-binding domain-like"/>
    <property type="match status" value="1"/>
</dbReference>
<dbReference type="Pfam" id="PF23552">
    <property type="entry name" value="ParB_C"/>
    <property type="match status" value="1"/>
</dbReference>
<dbReference type="GO" id="GO:0007059">
    <property type="term" value="P:chromosome segregation"/>
    <property type="evidence" value="ECO:0007669"/>
    <property type="project" value="UniProtKB-KW"/>
</dbReference>
<feature type="domain" description="ParB-like N-terminal" evidence="6">
    <location>
        <begin position="36"/>
        <end position="128"/>
    </location>
</feature>
<dbReference type="GO" id="GO:0005694">
    <property type="term" value="C:chromosome"/>
    <property type="evidence" value="ECO:0007669"/>
    <property type="project" value="TreeGrafter"/>
</dbReference>
<dbReference type="InterPro" id="IPR004437">
    <property type="entry name" value="ParB/RepB/Spo0J"/>
</dbReference>
<dbReference type="GO" id="GO:0045881">
    <property type="term" value="P:positive regulation of sporulation resulting in formation of a cellular spore"/>
    <property type="evidence" value="ECO:0007669"/>
    <property type="project" value="TreeGrafter"/>
</dbReference>
<dbReference type="Gene3D" id="3.90.1530.30">
    <property type="match status" value="1"/>
</dbReference>
<accession>A0A0M6YFN5</accession>
<evidence type="ECO:0000256" key="2">
    <source>
        <dbReference type="ARBA" id="ARBA00022829"/>
    </source>
</evidence>